<dbReference type="Proteomes" id="UP000032024">
    <property type="component" value="Chromosome"/>
</dbReference>
<protein>
    <submittedName>
        <fullName evidence="2">Uncharacterized protein</fullName>
    </submittedName>
</protein>
<dbReference type="EMBL" id="CP010525">
    <property type="protein sequence ID" value="AJO22015.1"/>
    <property type="molecule type" value="Genomic_DNA"/>
</dbReference>
<accession>A0A0C5C9E9</accession>
<gene>
    <name evidence="2" type="ORF">HMPREF3213_02067</name>
    <name evidence="1" type="ORF">SB48_HM08orf01891</name>
</gene>
<evidence type="ECO:0000313" key="1">
    <source>
        <dbReference type="EMBL" id="AJO22015.1"/>
    </source>
</evidence>
<reference evidence="4" key="4">
    <citation type="submission" date="2016-01" db="EMBL/GenBank/DDBJ databases">
        <authorList>
            <person name="Mitreva M."/>
            <person name="Pepin K.H."/>
            <person name="Mihindukulasuriya K.A."/>
            <person name="Fulton R."/>
            <person name="Fronick C."/>
            <person name="O'Laughlin M."/>
            <person name="Miner T."/>
            <person name="Herter B."/>
            <person name="Rosa B.A."/>
            <person name="Cordes M."/>
            <person name="Tomlinson C."/>
            <person name="Wollam A."/>
            <person name="Palsikar V.B."/>
            <person name="Mardis E.R."/>
            <person name="Wilson R.K."/>
        </authorList>
    </citation>
    <scope>NUCLEOTIDE SEQUENCE [LARGE SCALE GENOMIC DNA]</scope>
    <source>
        <strain evidence="4">GED7749B</strain>
    </source>
</reference>
<evidence type="ECO:0000313" key="2">
    <source>
        <dbReference type="EMBL" id="KWZ81131.1"/>
    </source>
</evidence>
<dbReference type="Proteomes" id="UP000070376">
    <property type="component" value="Unassembled WGS sequence"/>
</dbReference>
<evidence type="ECO:0000313" key="3">
    <source>
        <dbReference type="Proteomes" id="UP000032024"/>
    </source>
</evidence>
<sequence length="41" mass="4627">MHINQRFLEEPFSEQRVGGISCREKMAGGSVVFLPICPHIL</sequence>
<dbReference type="PATRIC" id="fig|1398.18.peg.1241"/>
<reference evidence="2" key="3">
    <citation type="submission" date="2016-01" db="EMBL/GenBank/DDBJ databases">
        <authorList>
            <person name="Oliw E.H."/>
        </authorList>
    </citation>
    <scope>NUCLEOTIDE SEQUENCE [LARGE SCALE GENOMIC DNA]</scope>
    <source>
        <strain evidence="2">GED7749B</strain>
    </source>
</reference>
<proteinExistence type="predicted"/>
<organism evidence="2 4">
    <name type="scientific">Heyndrickxia coagulans</name>
    <name type="common">Weizmannia coagulans</name>
    <dbReference type="NCBI Taxonomy" id="1398"/>
    <lineage>
        <taxon>Bacteria</taxon>
        <taxon>Bacillati</taxon>
        <taxon>Bacillota</taxon>
        <taxon>Bacilli</taxon>
        <taxon>Bacillales</taxon>
        <taxon>Bacillaceae</taxon>
        <taxon>Heyndrickxia</taxon>
    </lineage>
</organism>
<keyword evidence="3" id="KW-1185">Reference proteome</keyword>
<dbReference type="EMBL" id="LRPN01000078">
    <property type="protein sequence ID" value="KWZ81131.1"/>
    <property type="molecule type" value="Genomic_DNA"/>
</dbReference>
<name>A0A0C5C9E9_HEYCO</name>
<reference evidence="1" key="1">
    <citation type="submission" date="2015-01" db="EMBL/GenBank/DDBJ databases">
        <title>Comparative genome analysis of Bacillus coagulans HM-08, Clostridium butyricum HM-68, Bacillus subtilis HM-66 and Bacillus licheniformis BL-09.</title>
        <authorList>
            <person name="Zhang H."/>
        </authorList>
    </citation>
    <scope>NUCLEOTIDE SEQUENCE [LARGE SCALE GENOMIC DNA]</scope>
    <source>
        <strain evidence="1">HM-08</strain>
    </source>
</reference>
<reference evidence="3" key="2">
    <citation type="submission" date="2015-01" db="EMBL/GenBank/DDBJ databases">
        <title>Comparative genome analysis of Bacillus coagulans HM-08, Clostridium butyricum HM-68, Bacillus subtilis HM-66 and Bacillus paralicheniformis BL-09.</title>
        <authorList>
            <person name="Zhang H."/>
        </authorList>
    </citation>
    <scope>NUCLEOTIDE SEQUENCE [LARGE SCALE GENOMIC DNA]</scope>
    <source>
        <strain evidence="3">HM-08</strain>
    </source>
</reference>
<evidence type="ECO:0000313" key="4">
    <source>
        <dbReference type="Proteomes" id="UP000070376"/>
    </source>
</evidence>
<dbReference type="AlphaFoldDB" id="A0A0C5C9E9"/>